<protein>
    <submittedName>
        <fullName evidence="2">Uncharacterized protein</fullName>
    </submittedName>
</protein>
<keyword evidence="3" id="KW-1185">Reference proteome</keyword>
<keyword evidence="1" id="KW-1133">Transmembrane helix</keyword>
<reference evidence="2 3" key="1">
    <citation type="submission" date="2023-11" db="EMBL/GenBank/DDBJ databases">
        <title>Halocaridina rubra genome assembly.</title>
        <authorList>
            <person name="Smith C."/>
        </authorList>
    </citation>
    <scope>NUCLEOTIDE SEQUENCE [LARGE SCALE GENOMIC DNA]</scope>
    <source>
        <strain evidence="2">EP-1</strain>
        <tissue evidence="2">Whole</tissue>
    </source>
</reference>
<accession>A0AAN9A3C9</accession>
<evidence type="ECO:0000313" key="2">
    <source>
        <dbReference type="EMBL" id="KAK7079086.1"/>
    </source>
</evidence>
<dbReference type="Proteomes" id="UP001381693">
    <property type="component" value="Unassembled WGS sequence"/>
</dbReference>
<keyword evidence="1" id="KW-0812">Transmembrane</keyword>
<dbReference type="EMBL" id="JAXCGZ010007588">
    <property type="protein sequence ID" value="KAK7079086.1"/>
    <property type="molecule type" value="Genomic_DNA"/>
</dbReference>
<sequence>MSKTFWSWFGYDYDDYEDYDYQYFPASSQPNIGYGLPAIGYIPASAGVAQSSYSSYIPVHHQFAHTRDDNFAEDEDDWSMSDLMFDMAVAIVPIGILLAALPSGLFTIAVRRRSFDDSNLLMDSLEPQQVNRIISLLKSDLTDRNCQEELFCELSNIGEQDEASLLQKAFYYISTL</sequence>
<dbReference type="AlphaFoldDB" id="A0AAN9A3C9"/>
<feature type="transmembrane region" description="Helical" evidence="1">
    <location>
        <begin position="87"/>
        <end position="110"/>
    </location>
</feature>
<keyword evidence="1" id="KW-0472">Membrane</keyword>
<evidence type="ECO:0000256" key="1">
    <source>
        <dbReference type="SAM" id="Phobius"/>
    </source>
</evidence>
<gene>
    <name evidence="2" type="ORF">SK128_000291</name>
</gene>
<comment type="caution">
    <text evidence="2">The sequence shown here is derived from an EMBL/GenBank/DDBJ whole genome shotgun (WGS) entry which is preliminary data.</text>
</comment>
<name>A0AAN9A3C9_HALRR</name>
<proteinExistence type="predicted"/>
<organism evidence="2 3">
    <name type="scientific">Halocaridina rubra</name>
    <name type="common">Hawaiian red shrimp</name>
    <dbReference type="NCBI Taxonomy" id="373956"/>
    <lineage>
        <taxon>Eukaryota</taxon>
        <taxon>Metazoa</taxon>
        <taxon>Ecdysozoa</taxon>
        <taxon>Arthropoda</taxon>
        <taxon>Crustacea</taxon>
        <taxon>Multicrustacea</taxon>
        <taxon>Malacostraca</taxon>
        <taxon>Eumalacostraca</taxon>
        <taxon>Eucarida</taxon>
        <taxon>Decapoda</taxon>
        <taxon>Pleocyemata</taxon>
        <taxon>Caridea</taxon>
        <taxon>Atyoidea</taxon>
        <taxon>Atyidae</taxon>
        <taxon>Halocaridina</taxon>
    </lineage>
</organism>
<evidence type="ECO:0000313" key="3">
    <source>
        <dbReference type="Proteomes" id="UP001381693"/>
    </source>
</evidence>